<evidence type="ECO:0000313" key="1">
    <source>
        <dbReference type="Ensembl" id="ENSCSAP00000017771.1"/>
    </source>
</evidence>
<reference evidence="1" key="2">
    <citation type="submission" date="2025-09" db="UniProtKB">
        <authorList>
            <consortium name="Ensembl"/>
        </authorList>
    </citation>
    <scope>IDENTIFICATION</scope>
</reference>
<dbReference type="Proteomes" id="UP000029965">
    <property type="component" value="Unplaced"/>
</dbReference>
<proteinExistence type="predicted"/>
<dbReference type="OMA" id="GQERWLI"/>
<dbReference type="AlphaFoldDB" id="A0A0D9SA82"/>
<dbReference type="GeneTree" id="ENSGT00390000006237"/>
<sequence>MGSSKGLWKERPSAHTSECFSTTACPVACILLVWNSQTPAWLQSLCTGWHPSLSATAQWVGPRASREEGTFWTECVGQERWLIHSGYSRNESQEDQGTDLISHTGLKADNRRESSTWAKEVEDRRPQYTPALNLNPSHTHPPHSLTTFLRSVIGIQIFPGLVAAGGTVA</sequence>
<organism evidence="1 2">
    <name type="scientific">Chlorocebus sabaeus</name>
    <name type="common">Green monkey</name>
    <name type="synonym">Simia sabaea</name>
    <dbReference type="NCBI Taxonomy" id="60711"/>
    <lineage>
        <taxon>Eukaryota</taxon>
        <taxon>Metazoa</taxon>
        <taxon>Chordata</taxon>
        <taxon>Craniata</taxon>
        <taxon>Vertebrata</taxon>
        <taxon>Euteleostomi</taxon>
        <taxon>Mammalia</taxon>
        <taxon>Eutheria</taxon>
        <taxon>Euarchontoglires</taxon>
        <taxon>Primates</taxon>
        <taxon>Haplorrhini</taxon>
        <taxon>Catarrhini</taxon>
        <taxon>Cercopithecidae</taxon>
        <taxon>Cercopithecinae</taxon>
        <taxon>Chlorocebus</taxon>
    </lineage>
</organism>
<accession>A0A0D9SA82</accession>
<keyword evidence="2" id="KW-1185">Reference proteome</keyword>
<evidence type="ECO:0000313" key="2">
    <source>
        <dbReference type="Proteomes" id="UP000029965"/>
    </source>
</evidence>
<dbReference type="InterPro" id="IPR031773">
    <property type="entry name" value="DUF4741"/>
</dbReference>
<dbReference type="Bgee" id="ENSCSAG00000000224">
    <property type="expression patterns" value="Expressed in blood"/>
</dbReference>
<name>A0A0D9SA82_CHLSB</name>
<reference evidence="1" key="1">
    <citation type="submission" date="2025-08" db="UniProtKB">
        <authorList>
            <consortium name="Ensembl"/>
        </authorList>
    </citation>
    <scope>IDENTIFICATION</scope>
</reference>
<dbReference type="Ensembl" id="ENSCSAT00000018311.1">
    <property type="protein sequence ID" value="ENSCSAP00000017771.1"/>
    <property type="gene ID" value="ENSCSAG00000000224.1"/>
</dbReference>
<dbReference type="Pfam" id="PF15897">
    <property type="entry name" value="DUF4741"/>
    <property type="match status" value="1"/>
</dbReference>
<dbReference type="eggNOG" id="ENOG502TF2K">
    <property type="taxonomic scope" value="Eukaryota"/>
</dbReference>
<protein>
    <submittedName>
        <fullName evidence="1">Uncharacterized protein</fullName>
    </submittedName>
</protein>